<evidence type="ECO:0000256" key="2">
    <source>
        <dbReference type="SAM" id="Phobius"/>
    </source>
</evidence>
<dbReference type="Pfam" id="PF13968">
    <property type="entry name" value="DUF4220"/>
    <property type="match status" value="1"/>
</dbReference>
<keyword evidence="2" id="KW-1133">Transmembrane helix</keyword>
<evidence type="ECO:0000256" key="1">
    <source>
        <dbReference type="SAM" id="MobiDB-lite"/>
    </source>
</evidence>
<dbReference type="GeneID" id="110692480"/>
<gene>
    <name evidence="4" type="primary">LOC110692480</name>
</gene>
<feature type="transmembrane region" description="Helical" evidence="2">
    <location>
        <begin position="312"/>
        <end position="331"/>
    </location>
</feature>
<keyword evidence="2" id="KW-0812">Transmembrane</keyword>
<dbReference type="Gramene" id="AUR62035040-RA">
    <property type="protein sequence ID" value="AUR62035040-RA:cds"/>
    <property type="gene ID" value="AUR62035040"/>
</dbReference>
<dbReference type="EnsemblPlants" id="AUR62035040-RA">
    <property type="protein sequence ID" value="AUR62035040-RA:cds"/>
    <property type="gene ID" value="AUR62035040"/>
</dbReference>
<dbReference type="Proteomes" id="UP000596660">
    <property type="component" value="Unplaced"/>
</dbReference>
<dbReference type="PANTHER" id="PTHR31325">
    <property type="entry name" value="OS01G0798800 PROTEIN-RELATED"/>
    <property type="match status" value="1"/>
</dbReference>
<organism evidence="4 5">
    <name type="scientific">Chenopodium quinoa</name>
    <name type="common">Quinoa</name>
    <dbReference type="NCBI Taxonomy" id="63459"/>
    <lineage>
        <taxon>Eukaryota</taxon>
        <taxon>Viridiplantae</taxon>
        <taxon>Streptophyta</taxon>
        <taxon>Embryophyta</taxon>
        <taxon>Tracheophyta</taxon>
        <taxon>Spermatophyta</taxon>
        <taxon>Magnoliopsida</taxon>
        <taxon>eudicotyledons</taxon>
        <taxon>Gunneridae</taxon>
        <taxon>Pentapetalae</taxon>
        <taxon>Caryophyllales</taxon>
        <taxon>Chenopodiaceae</taxon>
        <taxon>Chenopodioideae</taxon>
        <taxon>Atripliceae</taxon>
        <taxon>Chenopodium</taxon>
    </lineage>
</organism>
<accession>A0A803MTP9</accession>
<feature type="transmembrane region" description="Helical" evidence="2">
    <location>
        <begin position="343"/>
        <end position="366"/>
    </location>
</feature>
<feature type="domain" description="DUF4220" evidence="3">
    <location>
        <begin position="54"/>
        <end position="417"/>
    </location>
</feature>
<feature type="transmembrane region" description="Helical" evidence="2">
    <location>
        <begin position="115"/>
        <end position="133"/>
    </location>
</feature>
<dbReference type="KEGG" id="cqi:110692480"/>
<feature type="transmembrane region" description="Helical" evidence="2">
    <location>
        <begin position="83"/>
        <end position="103"/>
    </location>
</feature>
<dbReference type="OMA" id="HDAQRML"/>
<sequence length="738" mass="85042">MKKSSQLANIVKDLWKTWDIRALILISLIIQILLTSLAPVRKRSSSSFLMFLIWILYLSADAIAVLIIGLISNNNGPHNPELLAFWAPFLLLHLGGPDTITALALEDNELWHRHALQLVTQVIITVYVFVQSFRRNDLLVPTLLMFTNGFIKYFERTCALFFASSDSFRDSLVSKPEPGPNYARLMEEYFSAKSAHIPTEFEGKDIEGVSKLLEVRKDGQDSQSSSTMDGNSVTGGDEVKETDNMVKEAHRFYEMSKPLLTDGFLSLKDRDESRKDFLDKPYEYVFRIIQIELNLIYDIFYTKLCLFQNKRAFARVFCFYLALVSFLIFYFEDRSKYHNKVDVVVTFILLGGAIALDLSTALIFVLSDWWVILCYKDYASKNCLQSFMLMILRWSSWARPRNHKRWSSSISKYNLLKRCFRKPPAFFNVLYLFRIKEIRDVLVGFLYVEGEQFEEQYIKSVIEGLKSKASQANEMAVAKEVCSARGNLVLQNDYYLASECLSPWTVDVDYDESLLIWHLATDICYWTTTSDGNGADSESKDRRFSKALADYMAYVLLRQQKMVSAQVGMSETRFEDTCAEVKKFMNNKCISISWLADPWWKVKRFMFASSQTKSPSEQAEAEFFKEFSKKVLEVRADVQPLKAKGDKSKSVLFDACRLAKQLELFGEKQWDITSKVWVELLCYAAGRCSPRSHIARLCKGGELVTLVWAVWLLMTHLGLGERFLQNQGFGWTKLIIHK</sequence>
<feature type="region of interest" description="Disordered" evidence="1">
    <location>
        <begin position="217"/>
        <end position="238"/>
    </location>
</feature>
<dbReference type="Pfam" id="PF04578">
    <property type="entry name" value="DUF594"/>
    <property type="match status" value="1"/>
</dbReference>
<reference evidence="4" key="2">
    <citation type="submission" date="2021-03" db="UniProtKB">
        <authorList>
            <consortium name="EnsemblPlants"/>
        </authorList>
    </citation>
    <scope>IDENTIFICATION</scope>
</reference>
<keyword evidence="2" id="KW-0472">Membrane</keyword>
<dbReference type="OrthoDB" id="1689146at2759"/>
<protein>
    <recommendedName>
        <fullName evidence="3">DUF4220 domain-containing protein</fullName>
    </recommendedName>
</protein>
<feature type="compositionally biased region" description="Polar residues" evidence="1">
    <location>
        <begin position="221"/>
        <end position="234"/>
    </location>
</feature>
<evidence type="ECO:0000313" key="4">
    <source>
        <dbReference type="EnsemblPlants" id="AUR62035040-RA:cds"/>
    </source>
</evidence>
<keyword evidence="5" id="KW-1185">Reference proteome</keyword>
<dbReference type="RefSeq" id="XP_021725183.1">
    <property type="nucleotide sequence ID" value="XM_021869491.1"/>
</dbReference>
<reference evidence="4" key="1">
    <citation type="journal article" date="2017" name="Nature">
        <title>The genome of Chenopodium quinoa.</title>
        <authorList>
            <person name="Jarvis D.E."/>
            <person name="Ho Y.S."/>
            <person name="Lightfoot D.J."/>
            <person name="Schmoeckel S.M."/>
            <person name="Li B."/>
            <person name="Borm T.J.A."/>
            <person name="Ohyanagi H."/>
            <person name="Mineta K."/>
            <person name="Michell C.T."/>
            <person name="Saber N."/>
            <person name="Kharbatia N.M."/>
            <person name="Rupper R.R."/>
            <person name="Sharp A.R."/>
            <person name="Dally N."/>
            <person name="Boughton B.A."/>
            <person name="Woo Y.H."/>
            <person name="Gao G."/>
            <person name="Schijlen E.G.W.M."/>
            <person name="Guo X."/>
            <person name="Momin A.A."/>
            <person name="Negrao S."/>
            <person name="Al-Babili S."/>
            <person name="Gehring C."/>
            <person name="Roessner U."/>
            <person name="Jung C."/>
            <person name="Murphy K."/>
            <person name="Arold S.T."/>
            <person name="Gojobori T."/>
            <person name="van der Linden C.G."/>
            <person name="van Loo E.N."/>
            <person name="Jellen E.N."/>
            <person name="Maughan P.J."/>
            <person name="Tester M."/>
        </authorList>
    </citation>
    <scope>NUCLEOTIDE SEQUENCE [LARGE SCALE GENOMIC DNA]</scope>
    <source>
        <strain evidence="4">cv. PI 614886</strain>
    </source>
</reference>
<evidence type="ECO:0000313" key="5">
    <source>
        <dbReference type="Proteomes" id="UP000596660"/>
    </source>
</evidence>
<name>A0A803MTP9_CHEQI</name>
<proteinExistence type="predicted"/>
<feature type="transmembrane region" description="Helical" evidence="2">
    <location>
        <begin position="47"/>
        <end position="71"/>
    </location>
</feature>
<dbReference type="AlphaFoldDB" id="A0A803MTP9"/>
<dbReference type="InterPro" id="IPR007658">
    <property type="entry name" value="DUF594"/>
</dbReference>
<evidence type="ECO:0000259" key="3">
    <source>
        <dbReference type="Pfam" id="PF13968"/>
    </source>
</evidence>
<feature type="transmembrane region" description="Helical" evidence="2">
    <location>
        <begin position="20"/>
        <end position="40"/>
    </location>
</feature>
<dbReference type="InterPro" id="IPR025315">
    <property type="entry name" value="DUF4220"/>
</dbReference>